<dbReference type="EMBL" id="CP017146">
    <property type="protein sequence ID" value="QHO69000.1"/>
    <property type="molecule type" value="Genomic_DNA"/>
</dbReference>
<dbReference type="OrthoDB" id="573392at2"/>
<organism evidence="3 4">
    <name type="scientific">Marisediminicola antarctica</name>
    <dbReference type="NCBI Taxonomy" id="674079"/>
    <lineage>
        <taxon>Bacteria</taxon>
        <taxon>Bacillati</taxon>
        <taxon>Actinomycetota</taxon>
        <taxon>Actinomycetes</taxon>
        <taxon>Micrococcales</taxon>
        <taxon>Microbacteriaceae</taxon>
        <taxon>Marisediminicola</taxon>
    </lineage>
</organism>
<dbReference type="Gene3D" id="3.10.20.440">
    <property type="entry name" value="2Fe-2S iron-sulphur cluster binding domain, sarcosine oxidase, alpha subunit, N-terminal domain"/>
    <property type="match status" value="1"/>
</dbReference>
<accession>A0A7L5AEZ8</accession>
<dbReference type="InterPro" id="IPR042204">
    <property type="entry name" value="2Fe-2S-bd_N"/>
</dbReference>
<dbReference type="GO" id="GO:0016491">
    <property type="term" value="F:oxidoreductase activity"/>
    <property type="evidence" value="ECO:0007669"/>
    <property type="project" value="UniProtKB-KW"/>
</dbReference>
<protein>
    <submittedName>
        <fullName evidence="3">Proline dehydrogenase</fullName>
    </submittedName>
</protein>
<dbReference type="GO" id="GO:0051536">
    <property type="term" value="F:iron-sulfur cluster binding"/>
    <property type="evidence" value="ECO:0007669"/>
    <property type="project" value="InterPro"/>
</dbReference>
<feature type="region of interest" description="Disordered" evidence="2">
    <location>
        <begin position="90"/>
        <end position="111"/>
    </location>
</feature>
<keyword evidence="4" id="KW-1185">Reference proteome</keyword>
<dbReference type="Proteomes" id="UP000464507">
    <property type="component" value="Chromosome"/>
</dbReference>
<dbReference type="InterPro" id="IPR036010">
    <property type="entry name" value="2Fe-2S_ferredoxin-like_sf"/>
</dbReference>
<gene>
    <name evidence="3" type="ORF">BHD05_04425</name>
</gene>
<name>A0A7L5AEZ8_9MICO</name>
<dbReference type="Pfam" id="PF13510">
    <property type="entry name" value="Fer2_4"/>
    <property type="match status" value="1"/>
</dbReference>
<evidence type="ECO:0000256" key="1">
    <source>
        <dbReference type="ARBA" id="ARBA00023002"/>
    </source>
</evidence>
<keyword evidence="1" id="KW-0560">Oxidoreductase</keyword>
<dbReference type="SUPFAM" id="SSF54292">
    <property type="entry name" value="2Fe-2S ferredoxin-like"/>
    <property type="match status" value="1"/>
</dbReference>
<reference evidence="3 4" key="1">
    <citation type="submission" date="2016-09" db="EMBL/GenBank/DDBJ databases">
        <title>Complete genome sequence of microbes from the polar regions.</title>
        <authorList>
            <person name="Liao L."/>
            <person name="Chen B."/>
        </authorList>
    </citation>
    <scope>NUCLEOTIDE SEQUENCE [LARGE SCALE GENOMIC DNA]</scope>
    <source>
        <strain evidence="3 4">ZS314</strain>
    </source>
</reference>
<sequence length="111" mass="11390">MLPAGDDPIRPAASTPVAITLDGERLEGIAGQSIAGVILASGQLGFRRTSAAGRPRGIFCGIGVCFDCMVEVDGARDVRACQRRAVDGNAVTTQHDALPVPPSSERGGSDD</sequence>
<dbReference type="AlphaFoldDB" id="A0A7L5AEZ8"/>
<dbReference type="KEGG" id="mant:BHD05_04425"/>
<evidence type="ECO:0000313" key="4">
    <source>
        <dbReference type="Proteomes" id="UP000464507"/>
    </source>
</evidence>
<proteinExistence type="predicted"/>
<evidence type="ECO:0000313" key="3">
    <source>
        <dbReference type="EMBL" id="QHO69000.1"/>
    </source>
</evidence>
<evidence type="ECO:0000256" key="2">
    <source>
        <dbReference type="SAM" id="MobiDB-lite"/>
    </source>
</evidence>